<feature type="region of interest" description="Disordered" evidence="2">
    <location>
        <begin position="1132"/>
        <end position="1192"/>
    </location>
</feature>
<feature type="region of interest" description="Disordered" evidence="2">
    <location>
        <begin position="408"/>
        <end position="428"/>
    </location>
</feature>
<keyword evidence="6" id="KW-1185">Reference proteome</keyword>
<comment type="caution">
    <text evidence="5">The sequence shown here is derived from an EMBL/GenBank/DDBJ whole genome shotgun (WGS) entry which is preliminary data.</text>
</comment>
<feature type="domain" description="Ketopantoate reductase C-terminal" evidence="4">
    <location>
        <begin position="200"/>
        <end position="343"/>
    </location>
</feature>
<dbReference type="Gene3D" id="1.10.1040.10">
    <property type="entry name" value="N-(1-d-carboxylethyl)-l-norvaline Dehydrogenase, domain 2"/>
    <property type="match status" value="1"/>
</dbReference>
<feature type="compositionally biased region" description="Polar residues" evidence="2">
    <location>
        <begin position="418"/>
        <end position="428"/>
    </location>
</feature>
<keyword evidence="1" id="KW-0175">Coiled coil</keyword>
<dbReference type="InterPro" id="IPR051402">
    <property type="entry name" value="KPR-Related"/>
</dbReference>
<dbReference type="InterPro" id="IPR013328">
    <property type="entry name" value="6PGD_dom2"/>
</dbReference>
<feature type="compositionally biased region" description="Low complexity" evidence="2">
    <location>
        <begin position="1025"/>
        <end position="1041"/>
    </location>
</feature>
<feature type="compositionally biased region" description="Polar residues" evidence="2">
    <location>
        <begin position="867"/>
        <end position="881"/>
    </location>
</feature>
<feature type="region of interest" description="Disordered" evidence="2">
    <location>
        <begin position="562"/>
        <end position="589"/>
    </location>
</feature>
<proteinExistence type="predicted"/>
<dbReference type="EMBL" id="QEAO01000002">
    <property type="protein sequence ID" value="TPX37410.1"/>
    <property type="molecule type" value="Genomic_DNA"/>
</dbReference>
<feature type="compositionally biased region" description="Basic and acidic residues" evidence="2">
    <location>
        <begin position="1319"/>
        <end position="1335"/>
    </location>
</feature>
<dbReference type="GO" id="GO:0005737">
    <property type="term" value="C:cytoplasm"/>
    <property type="evidence" value="ECO:0007669"/>
    <property type="project" value="TreeGrafter"/>
</dbReference>
<feature type="compositionally biased region" description="Polar residues" evidence="2">
    <location>
        <begin position="1141"/>
        <end position="1151"/>
    </location>
</feature>
<feature type="compositionally biased region" description="Polar residues" evidence="2">
    <location>
        <begin position="752"/>
        <end position="776"/>
    </location>
</feature>
<dbReference type="Pfam" id="PF08546">
    <property type="entry name" value="ApbA_C"/>
    <property type="match status" value="1"/>
</dbReference>
<evidence type="ECO:0000256" key="2">
    <source>
        <dbReference type="SAM" id="MobiDB-lite"/>
    </source>
</evidence>
<gene>
    <name evidence="5" type="primary">PAN5B</name>
    <name evidence="5" type="ORF">SmJEL517_g00464</name>
</gene>
<name>A0A507C759_9FUNG</name>
<protein>
    <submittedName>
        <fullName evidence="5">2-dehydropantoate 2-reductase</fullName>
    </submittedName>
</protein>
<dbReference type="Proteomes" id="UP000319731">
    <property type="component" value="Unassembled WGS sequence"/>
</dbReference>
<feature type="region of interest" description="Disordered" evidence="2">
    <location>
        <begin position="1271"/>
        <end position="1335"/>
    </location>
</feature>
<dbReference type="SUPFAM" id="SSF48179">
    <property type="entry name" value="6-phosphogluconate dehydrogenase C-terminal domain-like"/>
    <property type="match status" value="1"/>
</dbReference>
<evidence type="ECO:0000259" key="4">
    <source>
        <dbReference type="Pfam" id="PF08546"/>
    </source>
</evidence>
<dbReference type="InterPro" id="IPR008927">
    <property type="entry name" value="6-PGluconate_DH-like_C_sf"/>
</dbReference>
<organism evidence="5 6">
    <name type="scientific">Synchytrium microbalum</name>
    <dbReference type="NCBI Taxonomy" id="1806994"/>
    <lineage>
        <taxon>Eukaryota</taxon>
        <taxon>Fungi</taxon>
        <taxon>Fungi incertae sedis</taxon>
        <taxon>Chytridiomycota</taxon>
        <taxon>Chytridiomycota incertae sedis</taxon>
        <taxon>Chytridiomycetes</taxon>
        <taxon>Synchytriales</taxon>
        <taxon>Synchytriaceae</taxon>
        <taxon>Synchytrium</taxon>
    </lineage>
</organism>
<dbReference type="InterPro" id="IPR013332">
    <property type="entry name" value="KPR_N"/>
</dbReference>
<dbReference type="InterPro" id="IPR013752">
    <property type="entry name" value="KPA_reductase"/>
</dbReference>
<feature type="domain" description="Ketopantoate reductase N-terminal" evidence="3">
    <location>
        <begin position="6"/>
        <end position="160"/>
    </location>
</feature>
<feature type="coiled-coil region" evidence="1">
    <location>
        <begin position="1344"/>
        <end position="1371"/>
    </location>
</feature>
<dbReference type="PANTHER" id="PTHR21708:SF26">
    <property type="entry name" value="2-DEHYDROPANTOATE 2-REDUCTASE"/>
    <property type="match status" value="1"/>
</dbReference>
<feature type="compositionally biased region" description="Polar residues" evidence="2">
    <location>
        <begin position="1042"/>
        <end position="1056"/>
    </location>
</feature>
<evidence type="ECO:0000256" key="1">
    <source>
        <dbReference type="SAM" id="Coils"/>
    </source>
</evidence>
<dbReference type="Gene3D" id="3.40.50.720">
    <property type="entry name" value="NAD(P)-binding Rossmann-like Domain"/>
    <property type="match status" value="1"/>
</dbReference>
<dbReference type="SUPFAM" id="SSF51735">
    <property type="entry name" value="NAD(P)-binding Rossmann-fold domains"/>
    <property type="match status" value="1"/>
</dbReference>
<evidence type="ECO:0000313" key="5">
    <source>
        <dbReference type="EMBL" id="TPX37410.1"/>
    </source>
</evidence>
<feature type="region of interest" description="Disordered" evidence="2">
    <location>
        <begin position="665"/>
        <end position="974"/>
    </location>
</feature>
<feature type="region of interest" description="Disordered" evidence="2">
    <location>
        <begin position="1012"/>
        <end position="1066"/>
    </location>
</feature>
<dbReference type="PANTHER" id="PTHR21708">
    <property type="entry name" value="PROBABLE 2-DEHYDROPANTOATE 2-REDUCTASE"/>
    <property type="match status" value="1"/>
</dbReference>
<accession>A0A507C759</accession>
<dbReference type="InterPro" id="IPR036291">
    <property type="entry name" value="NAD(P)-bd_dom_sf"/>
</dbReference>
<dbReference type="RefSeq" id="XP_031027321.1">
    <property type="nucleotide sequence ID" value="XM_031166393.1"/>
</dbReference>
<feature type="compositionally biased region" description="Polar residues" evidence="2">
    <location>
        <begin position="905"/>
        <end position="947"/>
    </location>
</feature>
<dbReference type="GeneID" id="42001690"/>
<feature type="compositionally biased region" description="Polar residues" evidence="2">
    <location>
        <begin position="957"/>
        <end position="974"/>
    </location>
</feature>
<dbReference type="Pfam" id="PF02558">
    <property type="entry name" value="ApbA"/>
    <property type="match status" value="1"/>
</dbReference>
<evidence type="ECO:0000313" key="6">
    <source>
        <dbReference type="Proteomes" id="UP000319731"/>
    </source>
</evidence>
<evidence type="ECO:0000259" key="3">
    <source>
        <dbReference type="Pfam" id="PF02558"/>
    </source>
</evidence>
<dbReference type="FunFam" id="3.40.50.720:FF:000609">
    <property type="entry name" value="2-dehydropantoate 2-reductase"/>
    <property type="match status" value="1"/>
</dbReference>
<dbReference type="STRING" id="1806994.A0A507C759"/>
<sequence length="1377" mass="148957">MATTEILVVGAGAVGALYGSRLHASPMARVSCICRSNYEIVKRQGFTIKSPYYGEYSFKPTGVYKSVQEAADAKTFDFVLVSTKSLPDFENMADIIAPAMKVSTKTAIVLLQNGVGVEQPYRVAFPKNPIISAVEYVSAAQDNGVVQHNKWTRICLGNYSGVRPEDADEERNARGVTMTKKLVEIFLAGGVRDAEFWEEIALVRWHKVALNAAMNASAVLTGGLTNAEMSKDPIVRAHLKDVMEEIMTAAPQIIGKPFPKQLASAEAILKSTERNEAKTEMAAVSFGESLLIDFLSRNSGSKPSMLLDFEAGRALEIETILGEPCRIARAHNLRLYKTEAIIQDLLITGVLPWQHSSNGEVRVLLLGVVVQSRRGFASSLRQELRNKKAELSTMARLVARTAQSLTNLDTTRERQLSETRQPSVSSELSNSQFSYENLKNTALANSVSLGSLTQGDELVKSAGSLTGALRRKNSNSPSDDTGLMRFNRAIGARMAHTLDAAARKKNGSAEFTPMFGYHLQDAGSMSSSFSVESFGGHTRADSQTKSARPETIDASYAEAMLDGRPMAPSNPASPLSPDISPRTSITRRTTSGARGIARLQGIYMARGPYGGGGGDFHIGSFTNLTSRKTSSKNLDDDLPPVKENNKASKFEDLLSSGETAKLSLTPAEMKSIEERKKSPIRFIPKEATVAREPISDSASPADDFDASPKKKQESLWDFLKNSDPAELSGKPAPKPSPLSPNATLSKDGVIKSPNSTSPKDGITKSPSNTTIPQSLKSPKPRPLLSARSFEARSATSSSPALNEDDDDDDDLLPKKNKKELARNQSLAELLNSEPPKGWNEKPEKVVVVAEKPTRSGLRLFPSRNKVDSNSSLNKTSPNSPVKSIPLQLPPYSDPYNPNRHDSLATIASTAVRSATFDSQSSQMSRTESGWSGSENQSTRDSVSSRNPAETIRASVGSRLTESKSISHMPMTSRQSESMDFVKTNSQLSLVDNPIVSKESVDTNRRSGSIIESPVVDTTPQPPPRVSSAARQSVAARASTASMGQSRQASEFSTGPGSPTIGKRRPSYESYAEQKFLSLTTGPTLATTPTIPTPSVVHERPTLNTAFAVETQTLDGVLKKLVEADSDFAEVLFPSPTRPASEYTSNSASPGSMNIPFLKASAGPRSSVSSALGRSGAVTRNRRSNTNNGPPSPLLEATFQAVIAEAAAVASRRPVSKLNTNRSSSAAEFIVPDETGSVSSGTSNKSATQYDGFMDIHEAGYLRYMIGWTSSESSSHHHHRHHHNHDSASSNTSSPIRRHRHESNASASPMSFEDASGIETRVDSNSHKREVNREAANEARFEKFARLTLSKLNQLQEEKRVLEEQLVQYSHVTSESSS</sequence>
<reference evidence="5 6" key="1">
    <citation type="journal article" date="2019" name="Sci. Rep.">
        <title>Comparative genomics of chytrid fungi reveal insights into the obligate biotrophic and pathogenic lifestyle of Synchytrium endobioticum.</title>
        <authorList>
            <person name="van de Vossenberg B.T.L.H."/>
            <person name="Warris S."/>
            <person name="Nguyen H.D.T."/>
            <person name="van Gent-Pelzer M.P.E."/>
            <person name="Joly D.L."/>
            <person name="van de Geest H.C."/>
            <person name="Bonants P.J.M."/>
            <person name="Smith D.S."/>
            <person name="Levesque C.A."/>
            <person name="van der Lee T.A.J."/>
        </authorList>
    </citation>
    <scope>NUCLEOTIDE SEQUENCE [LARGE SCALE GENOMIC DNA]</scope>
    <source>
        <strain evidence="5 6">JEL517</strain>
    </source>
</reference>
<dbReference type="OrthoDB" id="3609at2759"/>